<dbReference type="Pfam" id="PF11716">
    <property type="entry name" value="MDMPI_N"/>
    <property type="match status" value="1"/>
</dbReference>
<dbReference type="Gene3D" id="3.30.1050.20">
    <property type="match status" value="1"/>
</dbReference>
<dbReference type="SUPFAM" id="SSF55718">
    <property type="entry name" value="SCP-like"/>
    <property type="match status" value="1"/>
</dbReference>
<evidence type="ECO:0000313" key="5">
    <source>
        <dbReference type="Proteomes" id="UP000540698"/>
    </source>
</evidence>
<comment type="caution">
    <text evidence="4">The sequence shown here is derived from an EMBL/GenBank/DDBJ whole genome shotgun (WGS) entry which is preliminary data.</text>
</comment>
<dbReference type="InterPro" id="IPR010872">
    <property type="entry name" value="MDMPI_C-term_domain"/>
</dbReference>
<reference evidence="4 5" key="1">
    <citation type="submission" date="2020-04" db="EMBL/GenBank/DDBJ databases">
        <title>MicrobeNet Type strains.</title>
        <authorList>
            <person name="Nicholson A.C."/>
        </authorList>
    </citation>
    <scope>NUCLEOTIDE SEQUENCE [LARGE SCALE GENOMIC DNA]</scope>
    <source>
        <strain evidence="4 5">DSM 44956</strain>
    </source>
</reference>
<dbReference type="InterPro" id="IPR024344">
    <property type="entry name" value="MDMPI_metal-binding"/>
</dbReference>
<dbReference type="Proteomes" id="UP000540698">
    <property type="component" value="Unassembled WGS sequence"/>
</dbReference>
<dbReference type="NCBIfam" id="TIGR03083">
    <property type="entry name" value="maleylpyruvate isomerase family mycothiol-dependent enzyme"/>
    <property type="match status" value="1"/>
</dbReference>
<accession>A0A7X6L7Z5</accession>
<proteinExistence type="predicted"/>
<dbReference type="GO" id="GO:0046872">
    <property type="term" value="F:metal ion binding"/>
    <property type="evidence" value="ECO:0007669"/>
    <property type="project" value="InterPro"/>
</dbReference>
<dbReference type="Gene3D" id="1.20.120.450">
    <property type="entry name" value="dinb family like domain"/>
    <property type="match status" value="1"/>
</dbReference>
<evidence type="ECO:0000259" key="2">
    <source>
        <dbReference type="Pfam" id="PF07398"/>
    </source>
</evidence>
<dbReference type="GO" id="GO:0016853">
    <property type="term" value="F:isomerase activity"/>
    <property type="evidence" value="ECO:0007669"/>
    <property type="project" value="UniProtKB-KW"/>
</dbReference>
<protein>
    <submittedName>
        <fullName evidence="4">Maleylpyruvate isomerase family mycothiol-dependent enzyme</fullName>
    </submittedName>
</protein>
<evidence type="ECO:0000313" key="4">
    <source>
        <dbReference type="EMBL" id="NKY29556.1"/>
    </source>
</evidence>
<keyword evidence="5" id="KW-1185">Reference proteome</keyword>
<dbReference type="AlphaFoldDB" id="A0A7X6L7Z5"/>
<dbReference type="InterPro" id="IPR017517">
    <property type="entry name" value="Maleyloyr_isom"/>
</dbReference>
<dbReference type="Pfam" id="PF07398">
    <property type="entry name" value="MDMPI_C"/>
    <property type="match status" value="1"/>
</dbReference>
<organism evidence="4 5">
    <name type="scientific">Nocardia gamkensis</name>
    <dbReference type="NCBI Taxonomy" id="352869"/>
    <lineage>
        <taxon>Bacteria</taxon>
        <taxon>Bacillati</taxon>
        <taxon>Actinomycetota</taxon>
        <taxon>Actinomycetes</taxon>
        <taxon>Mycobacteriales</taxon>
        <taxon>Nocardiaceae</taxon>
        <taxon>Nocardia</taxon>
    </lineage>
</organism>
<keyword evidence="4" id="KW-0413">Isomerase</keyword>
<dbReference type="SUPFAM" id="SSF109854">
    <property type="entry name" value="DinB/YfiT-like putative metalloenzymes"/>
    <property type="match status" value="1"/>
</dbReference>
<gene>
    <name evidence="4" type="ORF">HGB38_25570</name>
</gene>
<keyword evidence="4" id="KW-0670">Pyruvate</keyword>
<feature type="domain" description="Mycothiol-dependent maleylpyruvate isomerase metal-binding" evidence="3">
    <location>
        <begin position="57"/>
        <end position="192"/>
    </location>
</feature>
<feature type="domain" description="MDMPI C-terminal" evidence="2">
    <location>
        <begin position="201"/>
        <end position="279"/>
    </location>
</feature>
<dbReference type="EMBL" id="JAAXOS010000013">
    <property type="protein sequence ID" value="NKY29556.1"/>
    <property type="molecule type" value="Genomic_DNA"/>
</dbReference>
<feature type="region of interest" description="Disordered" evidence="1">
    <location>
        <begin position="1"/>
        <end position="46"/>
    </location>
</feature>
<sequence>MPVTDARGAPITPRGPSDPPVPRTNPARRSRRAGSSLARVETVTTASQTPVELDTVAEATTRLLDTIRGLDERAVAEPSSLPGWTRGHVMAHLARNADSLVNLLLWAHTGVEIPQYASAFLRDSDIEAGAPRPLSEQLADNEVAATRFLGLARSLTDDAWQAQVRTRQGRPIPATEVRWMRLQEVEIHHVDLNAGYTPAQWPAPFVARILPQATADLTRLTADTPLAPFTLHSTDSDFTATIGPTPATHTISGPASSLAAWLLGRSPGSDLTGDLPNLPAWK</sequence>
<dbReference type="InterPro" id="IPR034660">
    <property type="entry name" value="DinB/YfiT-like"/>
</dbReference>
<evidence type="ECO:0000256" key="1">
    <source>
        <dbReference type="SAM" id="MobiDB-lite"/>
    </source>
</evidence>
<name>A0A7X6L7Z5_9NOCA</name>
<dbReference type="InterPro" id="IPR036527">
    <property type="entry name" value="SCP2_sterol-bd_dom_sf"/>
</dbReference>
<evidence type="ECO:0000259" key="3">
    <source>
        <dbReference type="Pfam" id="PF11716"/>
    </source>
</evidence>